<dbReference type="Proteomes" id="UP000006166">
    <property type="component" value="Unassembled WGS sequence"/>
</dbReference>
<proteinExistence type="predicted"/>
<evidence type="ECO:0000313" key="1">
    <source>
        <dbReference type="EMBL" id="EEH01123.1"/>
    </source>
</evidence>
<comment type="caution">
    <text evidence="1">The sequence shown here is derived from an EMBL/GenBank/DDBJ whole genome shotgun (WGS) entry which is preliminary data.</text>
</comment>
<dbReference type="AlphaFoldDB" id="A0A826H3N9"/>
<organism evidence="1 2">
    <name type="scientific">Borreliella finlandensis</name>
    <dbReference type="NCBI Taxonomy" id="498741"/>
    <lineage>
        <taxon>Bacteria</taxon>
        <taxon>Pseudomonadati</taxon>
        <taxon>Spirochaetota</taxon>
        <taxon>Spirochaetia</taxon>
        <taxon>Spirochaetales</taxon>
        <taxon>Borreliaceae</taxon>
        <taxon>Borreliella</taxon>
    </lineage>
</organism>
<protein>
    <submittedName>
        <fullName evidence="1">Uncharacterized protein</fullName>
    </submittedName>
</protein>
<keyword evidence="2" id="KW-1185">Reference proteome</keyword>
<dbReference type="EMBL" id="ABJZ02000001">
    <property type="protein sequence ID" value="EEH01123.1"/>
    <property type="molecule type" value="Genomic_DNA"/>
</dbReference>
<accession>A0A826H3N9</accession>
<gene>
    <name evidence="1" type="ORF">BSV1_0850</name>
</gene>
<reference evidence="1 2" key="1">
    <citation type="journal article" date="2011" name="J. Bacteriol.">
        <title>Whole genome sequence of an unusual Borrelia burgdorferi sensu lato isolate.</title>
        <authorList>
            <person name="Casjens S.R."/>
            <person name="Fraser-Liggett C.M."/>
            <person name="Mongodin E.F."/>
            <person name="Qiu W.G."/>
            <person name="Dunn J.J."/>
            <person name="Luft B.J."/>
            <person name="Schutzer S.E."/>
        </authorList>
    </citation>
    <scope>NUCLEOTIDE SEQUENCE [LARGE SCALE GENOMIC DNA]</scope>
    <source>
        <strain evidence="1 2">SV1</strain>
    </source>
</reference>
<sequence>MYQVLLITKIKKQTKKKFILGNKIPDKKNHKGILNIVADVSIK</sequence>
<name>A0A826H3N9_9SPIR</name>
<evidence type="ECO:0000313" key="2">
    <source>
        <dbReference type="Proteomes" id="UP000006166"/>
    </source>
</evidence>